<comment type="subunit">
    <text evidence="3">Homodimer.</text>
</comment>
<evidence type="ECO:0000313" key="13">
    <source>
        <dbReference type="Proteomes" id="UP000295345"/>
    </source>
</evidence>
<evidence type="ECO:0000256" key="11">
    <source>
        <dbReference type="PIRSR" id="PIRSR000346-1"/>
    </source>
</evidence>
<name>A0A4R4SK35_9ACTN</name>
<dbReference type="InterPro" id="IPR005067">
    <property type="entry name" value="Fatty_acid_desaturase-2"/>
</dbReference>
<keyword evidence="5 11" id="KW-0479">Metal-binding</keyword>
<feature type="binding site" evidence="11">
    <location>
        <position position="193"/>
    </location>
    <ligand>
        <name>Fe cation</name>
        <dbReference type="ChEBI" id="CHEBI:24875"/>
        <label>1</label>
    </ligand>
</feature>
<dbReference type="AlphaFoldDB" id="A0A4R4SK35"/>
<dbReference type="CDD" id="cd01050">
    <property type="entry name" value="Acyl_ACP_Desat"/>
    <property type="match status" value="1"/>
</dbReference>
<evidence type="ECO:0000256" key="6">
    <source>
        <dbReference type="ARBA" id="ARBA00022832"/>
    </source>
</evidence>
<keyword evidence="10" id="KW-0275">Fatty acid biosynthesis</keyword>
<feature type="binding site" evidence="11">
    <location>
        <position position="111"/>
    </location>
    <ligand>
        <name>Fe cation</name>
        <dbReference type="ChEBI" id="CHEBI:24875"/>
        <label>2</label>
    </ligand>
</feature>
<evidence type="ECO:0000256" key="8">
    <source>
        <dbReference type="ARBA" id="ARBA00023004"/>
    </source>
</evidence>
<feature type="binding site" evidence="11">
    <location>
        <position position="111"/>
    </location>
    <ligand>
        <name>Fe cation</name>
        <dbReference type="ChEBI" id="CHEBI:24875"/>
        <label>1</label>
    </ligand>
</feature>
<gene>
    <name evidence="12" type="ORF">E1283_31945</name>
</gene>
<dbReference type="PANTHER" id="PTHR31155:SF9">
    <property type="entry name" value="STEAROYL-[ACYL-CARRIER-PROTEIN] 9-DESATURASE 7, CHLOROPLASTIC"/>
    <property type="match status" value="1"/>
</dbReference>
<feature type="binding site" evidence="11">
    <location>
        <position position="114"/>
    </location>
    <ligand>
        <name>Fe cation</name>
        <dbReference type="ChEBI" id="CHEBI:24875"/>
        <label>1</label>
    </ligand>
</feature>
<dbReference type="EMBL" id="SMKI01000537">
    <property type="protein sequence ID" value="TDC64010.1"/>
    <property type="molecule type" value="Genomic_DNA"/>
</dbReference>
<keyword evidence="7" id="KW-0560">Oxidoreductase</keyword>
<comment type="caution">
    <text evidence="12">The sequence shown here is derived from an EMBL/GenBank/DDBJ whole genome shotgun (WGS) entry which is preliminary data.</text>
</comment>
<dbReference type="RefSeq" id="WP_132821662.1">
    <property type="nucleotide sequence ID" value="NZ_SMKI01000537.1"/>
</dbReference>
<dbReference type="GO" id="GO:0046872">
    <property type="term" value="F:metal ion binding"/>
    <property type="evidence" value="ECO:0007669"/>
    <property type="project" value="UniProtKB-KW"/>
</dbReference>
<keyword evidence="6" id="KW-0276">Fatty acid metabolism</keyword>
<evidence type="ECO:0000313" key="12">
    <source>
        <dbReference type="EMBL" id="TDC64010.1"/>
    </source>
</evidence>
<dbReference type="PIRSF" id="PIRSF000346">
    <property type="entry name" value="Dlt9_acylACP_des"/>
    <property type="match status" value="1"/>
</dbReference>
<feature type="binding site" evidence="11">
    <location>
        <position position="196"/>
    </location>
    <ligand>
        <name>Fe cation</name>
        <dbReference type="ChEBI" id="CHEBI:24875"/>
        <label>2</label>
    </ligand>
</feature>
<dbReference type="Gene3D" id="1.10.620.20">
    <property type="entry name" value="Ribonucleotide Reductase, subunit A"/>
    <property type="match status" value="1"/>
</dbReference>
<evidence type="ECO:0000256" key="10">
    <source>
        <dbReference type="ARBA" id="ARBA00023160"/>
    </source>
</evidence>
<dbReference type="GO" id="GO:0045300">
    <property type="term" value="F:stearoyl-[ACP] desaturase activity"/>
    <property type="evidence" value="ECO:0007669"/>
    <property type="project" value="InterPro"/>
</dbReference>
<keyword evidence="13" id="KW-1185">Reference proteome</keyword>
<evidence type="ECO:0000256" key="2">
    <source>
        <dbReference type="ARBA" id="ARBA00008749"/>
    </source>
</evidence>
<protein>
    <submittedName>
        <fullName evidence="12">Acyl-ACP desaturase</fullName>
    </submittedName>
</protein>
<evidence type="ECO:0000256" key="1">
    <source>
        <dbReference type="ARBA" id="ARBA00001954"/>
    </source>
</evidence>
<dbReference type="InterPro" id="IPR012348">
    <property type="entry name" value="RNR-like"/>
</dbReference>
<dbReference type="SUPFAM" id="SSF47240">
    <property type="entry name" value="Ferritin-like"/>
    <property type="match status" value="1"/>
</dbReference>
<comment type="cofactor">
    <cofactor evidence="1">
        <name>Fe(2+)</name>
        <dbReference type="ChEBI" id="CHEBI:29033"/>
    </cofactor>
</comment>
<dbReference type="Pfam" id="PF03405">
    <property type="entry name" value="FA_desaturase_2"/>
    <property type="match status" value="1"/>
</dbReference>
<dbReference type="GO" id="GO:0005829">
    <property type="term" value="C:cytosol"/>
    <property type="evidence" value="ECO:0007669"/>
    <property type="project" value="TreeGrafter"/>
</dbReference>
<keyword evidence="4" id="KW-0444">Lipid biosynthesis</keyword>
<accession>A0A4R4SK35</accession>
<comment type="similarity">
    <text evidence="2">Belongs to the fatty acid desaturase type 2 family.</text>
</comment>
<feature type="binding site" evidence="11">
    <location>
        <position position="80"/>
    </location>
    <ligand>
        <name>Fe cation</name>
        <dbReference type="ChEBI" id="CHEBI:24875"/>
        <label>1</label>
    </ligand>
</feature>
<reference evidence="12 13" key="1">
    <citation type="submission" date="2019-03" db="EMBL/GenBank/DDBJ databases">
        <title>Draft genome sequences of novel Actinobacteria.</title>
        <authorList>
            <person name="Sahin N."/>
            <person name="Ay H."/>
            <person name="Saygin H."/>
        </authorList>
    </citation>
    <scope>NUCLEOTIDE SEQUENCE [LARGE SCALE GENOMIC DNA]</scope>
    <source>
        <strain evidence="12 13">DSM 41900</strain>
    </source>
</reference>
<sequence>MTSPSPSHHVRDILTELEPSVARLLDRHLAAAQTWMPHSYVPWSTARDFDGPLDGEPWRPEQSALPPAVRDSLLVNLLTEDNLPSYHFEIATRFGRDGAWGTWVHRWTAEEGRHADALRTYLHATRAVDPVELERCRMRQVSAGYTSDQPTVLHAMAYVTVQELATREAHRNAGAACGDPVGKLLASRIAADENLHMLFYRDLFADALTIAPDAATVALADVVCGFQMPGTAITGFQQRALRIAAAGIYHLGIHREHVVLPLLRSLRVMTRTGLGPAGEAARDRLGRHLDQLRAMAERFQELYERMEAMTHAGARR</sequence>
<dbReference type="GO" id="GO:0006633">
    <property type="term" value="P:fatty acid biosynthetic process"/>
    <property type="evidence" value="ECO:0007669"/>
    <property type="project" value="UniProtKB-KW"/>
</dbReference>
<dbReference type="Proteomes" id="UP000295345">
    <property type="component" value="Unassembled WGS sequence"/>
</dbReference>
<organism evidence="12 13">
    <name type="scientific">Streptomyces hainanensis</name>
    <dbReference type="NCBI Taxonomy" id="402648"/>
    <lineage>
        <taxon>Bacteria</taxon>
        <taxon>Bacillati</taxon>
        <taxon>Actinomycetota</taxon>
        <taxon>Actinomycetes</taxon>
        <taxon>Kitasatosporales</taxon>
        <taxon>Streptomycetaceae</taxon>
        <taxon>Streptomyces</taxon>
    </lineage>
</organism>
<keyword evidence="9" id="KW-0443">Lipid metabolism</keyword>
<feature type="binding site" evidence="11">
    <location>
        <position position="193"/>
    </location>
    <ligand>
        <name>Fe cation</name>
        <dbReference type="ChEBI" id="CHEBI:24875"/>
        <label>2</label>
    </ligand>
</feature>
<evidence type="ECO:0000256" key="5">
    <source>
        <dbReference type="ARBA" id="ARBA00022723"/>
    </source>
</evidence>
<evidence type="ECO:0000256" key="7">
    <source>
        <dbReference type="ARBA" id="ARBA00023002"/>
    </source>
</evidence>
<dbReference type="OrthoDB" id="9772881at2"/>
<keyword evidence="8 11" id="KW-0408">Iron</keyword>
<dbReference type="PANTHER" id="PTHR31155">
    <property type="entry name" value="ACYL- ACYL-CARRIER-PROTEIN DESATURASE-RELATED"/>
    <property type="match status" value="1"/>
</dbReference>
<evidence type="ECO:0000256" key="3">
    <source>
        <dbReference type="ARBA" id="ARBA00011738"/>
    </source>
</evidence>
<feature type="binding site" evidence="11">
    <location>
        <position position="163"/>
    </location>
    <ligand>
        <name>Fe cation</name>
        <dbReference type="ChEBI" id="CHEBI:24875"/>
        <label>2</label>
    </ligand>
</feature>
<evidence type="ECO:0000256" key="4">
    <source>
        <dbReference type="ARBA" id="ARBA00022516"/>
    </source>
</evidence>
<comment type="cofactor">
    <cofactor evidence="11">
        <name>Fe cation</name>
        <dbReference type="ChEBI" id="CHEBI:24875"/>
    </cofactor>
    <text evidence="11">Binds 2 iron ions per subunit.</text>
</comment>
<proteinExistence type="inferred from homology"/>
<dbReference type="InterPro" id="IPR009078">
    <property type="entry name" value="Ferritin-like_SF"/>
</dbReference>
<evidence type="ECO:0000256" key="9">
    <source>
        <dbReference type="ARBA" id="ARBA00023098"/>
    </source>
</evidence>